<feature type="active site" description="Proton donor" evidence="1">
    <location>
        <position position="15"/>
    </location>
</feature>
<name>A0A0F6TH64_9CAUD</name>
<evidence type="ECO:0000313" key="2">
    <source>
        <dbReference type="EMBL" id="AKE44804.1"/>
    </source>
</evidence>
<dbReference type="InterPro" id="IPR036412">
    <property type="entry name" value="HAD-like_sf"/>
</dbReference>
<feature type="active site" description="Nucleophile" evidence="1">
    <location>
        <position position="13"/>
    </location>
</feature>
<dbReference type="GO" id="GO:0004527">
    <property type="term" value="F:exonuclease activity"/>
    <property type="evidence" value="ECO:0007669"/>
    <property type="project" value="UniProtKB-KW"/>
</dbReference>
<dbReference type="KEGG" id="vg:26517856"/>
<dbReference type="SUPFAM" id="SSF56784">
    <property type="entry name" value="HAD-like"/>
    <property type="match status" value="1"/>
</dbReference>
<dbReference type="EMBL" id="KP881232">
    <property type="protein sequence ID" value="AKE44804.1"/>
    <property type="molecule type" value="Genomic_DNA"/>
</dbReference>
<reference evidence="3" key="2">
    <citation type="submission" date="2015-03" db="EMBL/GenBank/DDBJ databases">
        <title>The genome and structure of Sinorhizobium meliloti phage phiM9.</title>
        <authorList>
            <person name="Johnson M.C."/>
            <person name="Tatum K.B."/>
            <person name="Lynn J.S."/>
            <person name="Brewer T.E."/>
            <person name="Washburn B.K."/>
            <person name="Stroupe M.E."/>
            <person name="Jones K.M."/>
        </authorList>
    </citation>
    <scope>NUCLEOTIDE SEQUENCE [LARGE SCALE GENOMIC DNA]</scope>
</reference>
<organism evidence="2 3">
    <name type="scientific">Sinorhizobium phage phiM9</name>
    <dbReference type="NCBI Taxonomy" id="1636182"/>
    <lineage>
        <taxon>Viruses</taxon>
        <taxon>Duplodnaviria</taxon>
        <taxon>Heunggongvirae</taxon>
        <taxon>Uroviricota</taxon>
        <taxon>Caudoviricetes</taxon>
        <taxon>Pootjesviridae</taxon>
        <taxon>Emnonavirus</taxon>
        <taxon>Emnonavirus phiM9</taxon>
    </lineage>
</organism>
<dbReference type="OrthoDB" id="20259at10239"/>
<dbReference type="RefSeq" id="YP_009189558.1">
    <property type="nucleotide sequence ID" value="NC_028676.1"/>
</dbReference>
<keyword evidence="3" id="KW-1185">Reference proteome</keyword>
<keyword evidence="2" id="KW-0378">Hydrolase</keyword>
<protein>
    <submittedName>
        <fullName evidence="2">Putative DNA repair exonuclease</fullName>
    </submittedName>
</protein>
<reference evidence="2 3" key="1">
    <citation type="journal article" date="2015" name="J. Virol.">
        <title>Sinorhizobium meliloti Phage ?M9 Defines a New Group of T4 Superfamily Phages with Unusual Genomic Features but a Common T=16 Capsid.</title>
        <authorList>
            <person name="Johnson M.C."/>
            <person name="Tatum K.B."/>
            <person name="Lynn J.S."/>
            <person name="Brewer T.E."/>
            <person name="Lu S."/>
            <person name="Washburn B.K."/>
            <person name="Stroupe M.E."/>
            <person name="Jones K.M."/>
        </authorList>
    </citation>
    <scope>NUCLEOTIDE SEQUENCE [LARGE SCALE GENOMIC DNA]</scope>
</reference>
<gene>
    <name evidence="2" type="ORF">Sm_phiM9_176</name>
</gene>
<dbReference type="Pfam" id="PF06941">
    <property type="entry name" value="NT5C"/>
    <property type="match status" value="1"/>
</dbReference>
<dbReference type="InterPro" id="IPR023214">
    <property type="entry name" value="HAD_sf"/>
</dbReference>
<keyword evidence="2" id="KW-0269">Exonuclease</keyword>
<proteinExistence type="predicted"/>
<dbReference type="GeneID" id="26517856"/>
<dbReference type="GO" id="GO:0008253">
    <property type="term" value="F:5'-nucleotidase activity"/>
    <property type="evidence" value="ECO:0007669"/>
    <property type="project" value="InterPro"/>
</dbReference>
<dbReference type="Proteomes" id="UP000033804">
    <property type="component" value="Segment"/>
</dbReference>
<accession>A0A0F6TH64</accession>
<dbReference type="InterPro" id="IPR010708">
    <property type="entry name" value="5'(3')-deoxyribonucleotidase"/>
</dbReference>
<sequence length="165" mass="19092">MPPKLRTRTIYLDLDGVFADFETHYLNTFGHSCKSVSDNEMWKNIRSVKNFFRDIPVFPGAEDFMFQLKIIGAKLAFLTACDKQNYAECALDKRAWIRERLCETTPILPMMSGKNKFVFMHQKDDLLVDDFEKNLTLWVHHGGIGIQHTGDYHMTLHGISYALTV</sequence>
<dbReference type="Gene3D" id="3.40.50.1000">
    <property type="entry name" value="HAD superfamily/HAD-like"/>
    <property type="match status" value="1"/>
</dbReference>
<keyword evidence="2" id="KW-0540">Nuclease</keyword>
<dbReference type="GO" id="GO:0009264">
    <property type="term" value="P:deoxyribonucleotide catabolic process"/>
    <property type="evidence" value="ECO:0007669"/>
    <property type="project" value="InterPro"/>
</dbReference>
<evidence type="ECO:0000313" key="3">
    <source>
        <dbReference type="Proteomes" id="UP000033804"/>
    </source>
</evidence>
<evidence type="ECO:0000256" key="1">
    <source>
        <dbReference type="PIRSR" id="PIRSR610708-1"/>
    </source>
</evidence>